<dbReference type="GO" id="GO:0016020">
    <property type="term" value="C:membrane"/>
    <property type="evidence" value="ECO:0007669"/>
    <property type="project" value="UniProtKB-UniRule"/>
</dbReference>
<sequence>MKLYWMLIVVLASMIACVPARKYEELEAKQKQCAEELEALKSKVTGLETQNTELQGMIPELQEDIARLKGDTTLLGKSLRMKEKQYDKINDLNDELIAKMEKLQKGSAQENQKLMSDLNATKLMLQEKEDELKKLEAELNAKKETLDALSVELEKREQRVNELEDLIAKKDEAVKALKDKVASALLGFKDKGLTVEQKNGKVYVSMEAKLLFPSGSTKIDPDGKKALIDLATVLQDQEDLEVLVEGHTDTDALKSSSHPKNNWELSVLRATAVVEIMLDNSQMDKTKITAAGRSEYLPVDPDDKAKNRRIEIILIPNLDELFEIISNE</sequence>
<keyword evidence="2" id="KW-0175">Coiled coil</keyword>
<dbReference type="PROSITE" id="PS51123">
    <property type="entry name" value="OMPA_2"/>
    <property type="match status" value="1"/>
</dbReference>
<dbReference type="PROSITE" id="PS51257">
    <property type="entry name" value="PROKAR_LIPOPROTEIN"/>
    <property type="match status" value="1"/>
</dbReference>
<dbReference type="AlphaFoldDB" id="A0A916JM58"/>
<dbReference type="InterPro" id="IPR036737">
    <property type="entry name" value="OmpA-like_sf"/>
</dbReference>
<keyword evidence="5" id="KW-1185">Reference proteome</keyword>
<proteinExistence type="predicted"/>
<dbReference type="SUPFAM" id="SSF103088">
    <property type="entry name" value="OmpA-like"/>
    <property type="match status" value="1"/>
</dbReference>
<dbReference type="KEGG" id="ptan:CRYO30217_00820"/>
<dbReference type="CDD" id="cd07185">
    <property type="entry name" value="OmpA_C-like"/>
    <property type="match status" value="1"/>
</dbReference>
<feature type="coiled-coil region" evidence="2">
    <location>
        <begin position="23"/>
        <end position="180"/>
    </location>
</feature>
<dbReference type="Proteomes" id="UP000683507">
    <property type="component" value="Chromosome"/>
</dbReference>
<dbReference type="Gene3D" id="3.30.1330.60">
    <property type="entry name" value="OmpA-like domain"/>
    <property type="match status" value="1"/>
</dbReference>
<gene>
    <name evidence="4" type="ORF">CRYO30217_00820</name>
</gene>
<dbReference type="Gene3D" id="1.20.5.170">
    <property type="match status" value="1"/>
</dbReference>
<reference evidence="4" key="1">
    <citation type="submission" date="2021-04" db="EMBL/GenBank/DDBJ databases">
        <authorList>
            <person name="Rodrigo-Torres L."/>
            <person name="Arahal R. D."/>
            <person name="Lucena T."/>
        </authorList>
    </citation>
    <scope>NUCLEOTIDE SEQUENCE</scope>
    <source>
        <strain evidence="4">AS29M-1</strain>
    </source>
</reference>
<dbReference type="PANTHER" id="PTHR30329">
    <property type="entry name" value="STATOR ELEMENT OF FLAGELLAR MOTOR COMPLEX"/>
    <property type="match status" value="1"/>
</dbReference>
<dbReference type="RefSeq" id="WP_258541043.1">
    <property type="nucleotide sequence ID" value="NZ_OU015584.1"/>
</dbReference>
<dbReference type="EMBL" id="OU015584">
    <property type="protein sequence ID" value="CAG5078964.1"/>
    <property type="molecule type" value="Genomic_DNA"/>
</dbReference>
<keyword evidence="1" id="KW-0472">Membrane</keyword>
<evidence type="ECO:0000256" key="2">
    <source>
        <dbReference type="SAM" id="Coils"/>
    </source>
</evidence>
<feature type="domain" description="OmpA-like" evidence="3">
    <location>
        <begin position="199"/>
        <end position="318"/>
    </location>
</feature>
<evidence type="ECO:0000313" key="5">
    <source>
        <dbReference type="Proteomes" id="UP000683507"/>
    </source>
</evidence>
<organism evidence="4 5">
    <name type="scientific">Parvicella tangerina</name>
    <dbReference type="NCBI Taxonomy" id="2829795"/>
    <lineage>
        <taxon>Bacteria</taxon>
        <taxon>Pseudomonadati</taxon>
        <taxon>Bacteroidota</taxon>
        <taxon>Flavobacteriia</taxon>
        <taxon>Flavobacteriales</taxon>
        <taxon>Parvicellaceae</taxon>
        <taxon>Parvicella</taxon>
    </lineage>
</organism>
<evidence type="ECO:0000259" key="3">
    <source>
        <dbReference type="PROSITE" id="PS51123"/>
    </source>
</evidence>
<evidence type="ECO:0000313" key="4">
    <source>
        <dbReference type="EMBL" id="CAG5078964.1"/>
    </source>
</evidence>
<dbReference type="InterPro" id="IPR006665">
    <property type="entry name" value="OmpA-like"/>
</dbReference>
<evidence type="ECO:0000256" key="1">
    <source>
        <dbReference type="PROSITE-ProRule" id="PRU00473"/>
    </source>
</evidence>
<dbReference type="PANTHER" id="PTHR30329:SF21">
    <property type="entry name" value="LIPOPROTEIN YIAD-RELATED"/>
    <property type="match status" value="1"/>
</dbReference>
<accession>A0A916JM58</accession>
<protein>
    <recommendedName>
        <fullName evidence="3">OmpA-like domain-containing protein</fullName>
    </recommendedName>
</protein>
<name>A0A916JM58_9FLAO</name>
<dbReference type="Pfam" id="PF00691">
    <property type="entry name" value="OmpA"/>
    <property type="match status" value="1"/>
</dbReference>
<dbReference type="InterPro" id="IPR050330">
    <property type="entry name" value="Bact_OuterMem_StrucFunc"/>
</dbReference>